<dbReference type="AlphaFoldDB" id="A0A371NXP9"/>
<feature type="compositionally biased region" description="Basic and acidic residues" evidence="7">
    <location>
        <begin position="497"/>
        <end position="520"/>
    </location>
</feature>
<comment type="caution">
    <text evidence="10">The sequence shown here is derived from an EMBL/GenBank/DDBJ whole genome shotgun (WGS) entry which is preliminary data.</text>
</comment>
<comment type="similarity">
    <text evidence="1">Belongs to the class-I pyridine nucleotide-disulfide oxidoreductase family.</text>
</comment>
<dbReference type="PANTHER" id="PTHR22912">
    <property type="entry name" value="DISULFIDE OXIDOREDUCTASE"/>
    <property type="match status" value="1"/>
</dbReference>
<gene>
    <name evidence="10" type="ORF">DY023_02095</name>
</gene>
<dbReference type="GO" id="GO:0006103">
    <property type="term" value="P:2-oxoglutarate metabolic process"/>
    <property type="evidence" value="ECO:0007669"/>
    <property type="project" value="TreeGrafter"/>
</dbReference>
<feature type="binding site" evidence="5">
    <location>
        <position position="51"/>
    </location>
    <ligand>
        <name>FAD</name>
        <dbReference type="ChEBI" id="CHEBI:57692"/>
    </ligand>
</feature>
<feature type="binding site" evidence="5">
    <location>
        <position position="114"/>
    </location>
    <ligand>
        <name>FAD</name>
        <dbReference type="ChEBI" id="CHEBI:57692"/>
    </ligand>
</feature>
<evidence type="ECO:0000256" key="3">
    <source>
        <dbReference type="ARBA" id="ARBA00022827"/>
    </source>
</evidence>
<accession>A0A371NXP9</accession>
<dbReference type="Pfam" id="PF02852">
    <property type="entry name" value="Pyr_redox_dim"/>
    <property type="match status" value="1"/>
</dbReference>
<feature type="disulfide bond" description="Redox-active" evidence="6">
    <location>
        <begin position="42"/>
        <end position="47"/>
    </location>
</feature>
<dbReference type="PRINTS" id="PR00368">
    <property type="entry name" value="FADPNR"/>
</dbReference>
<feature type="binding site" evidence="5">
    <location>
        <begin position="141"/>
        <end position="143"/>
    </location>
    <ligand>
        <name>FAD</name>
        <dbReference type="ChEBI" id="CHEBI:57692"/>
    </ligand>
</feature>
<keyword evidence="4 5" id="KW-0520">NAD</keyword>
<dbReference type="InterPro" id="IPR016156">
    <property type="entry name" value="FAD/NAD-linked_Rdtase_dimer_sf"/>
</dbReference>
<evidence type="ECO:0000256" key="1">
    <source>
        <dbReference type="ARBA" id="ARBA00007532"/>
    </source>
</evidence>
<dbReference type="SUPFAM" id="SSF51905">
    <property type="entry name" value="FAD/NAD(P)-binding domain"/>
    <property type="match status" value="1"/>
</dbReference>
<dbReference type="PANTHER" id="PTHR22912:SF151">
    <property type="entry name" value="DIHYDROLIPOYL DEHYDROGENASE, MITOCHONDRIAL"/>
    <property type="match status" value="1"/>
</dbReference>
<dbReference type="GO" id="GO:0050660">
    <property type="term" value="F:flavin adenine dinucleotide binding"/>
    <property type="evidence" value="ECO:0007669"/>
    <property type="project" value="TreeGrafter"/>
</dbReference>
<evidence type="ECO:0000256" key="2">
    <source>
        <dbReference type="ARBA" id="ARBA00022630"/>
    </source>
</evidence>
<keyword evidence="5" id="KW-0547">Nucleotide-binding</keyword>
<feature type="binding site" evidence="5">
    <location>
        <position position="263"/>
    </location>
    <ligand>
        <name>NAD(+)</name>
        <dbReference type="ChEBI" id="CHEBI:57540"/>
    </ligand>
</feature>
<feature type="region of interest" description="Disordered" evidence="7">
    <location>
        <begin position="469"/>
        <end position="520"/>
    </location>
</feature>
<dbReference type="InterPro" id="IPR050151">
    <property type="entry name" value="Class-I_Pyr_Nuc-Dis_Oxidored"/>
</dbReference>
<name>A0A371NXP9_9MICO</name>
<evidence type="ECO:0000313" key="10">
    <source>
        <dbReference type="EMBL" id="REJ08079.1"/>
    </source>
</evidence>
<keyword evidence="11" id="KW-1185">Reference proteome</keyword>
<keyword evidence="3 5" id="KW-0274">FAD</keyword>
<evidence type="ECO:0000259" key="8">
    <source>
        <dbReference type="Pfam" id="PF02852"/>
    </source>
</evidence>
<feature type="domain" description="Pyridine nucleotide-disulphide oxidoreductase dimerisation" evidence="8">
    <location>
        <begin position="351"/>
        <end position="457"/>
    </location>
</feature>
<proteinExistence type="inferred from homology"/>
<comment type="cofactor">
    <cofactor evidence="5">
        <name>FAD</name>
        <dbReference type="ChEBI" id="CHEBI:57692"/>
    </cofactor>
    <text evidence="5">Binds 1 FAD per subunit.</text>
</comment>
<evidence type="ECO:0000256" key="7">
    <source>
        <dbReference type="SAM" id="MobiDB-lite"/>
    </source>
</evidence>
<dbReference type="Proteomes" id="UP000262172">
    <property type="component" value="Unassembled WGS sequence"/>
</dbReference>
<evidence type="ECO:0000313" key="11">
    <source>
        <dbReference type="Proteomes" id="UP000262172"/>
    </source>
</evidence>
<dbReference type="RefSeq" id="WP_116240690.1">
    <property type="nucleotide sequence ID" value="NZ_QUAB01000013.1"/>
</dbReference>
<dbReference type="Pfam" id="PF07992">
    <property type="entry name" value="Pyr_redox_2"/>
    <property type="match status" value="1"/>
</dbReference>
<evidence type="ECO:0000256" key="4">
    <source>
        <dbReference type="ARBA" id="ARBA00023027"/>
    </source>
</evidence>
<dbReference type="PRINTS" id="PR00411">
    <property type="entry name" value="PNDRDTASEI"/>
</dbReference>
<dbReference type="SUPFAM" id="SSF55424">
    <property type="entry name" value="FAD/NAD-linked reductases, dimerisation (C-terminal) domain"/>
    <property type="match status" value="1"/>
</dbReference>
<sequence length="520" mass="54805">MQTEYDLIVLGGGAVGENVADRAVRGGLSVVIVEDELVGGECSYWACMPSKALLRPAAALRAARRVPGAAAAITGDLDVAVVFAGRDEVTSHWHDDGQVRWLEGAGIDLIRGHGRFIGPKQVEVAAAGVVLTARHAVAVVTGSRAAIPDIPGLRDSNPWTSREATSAKRAPASLAVIGGGVVAAEMAAAYASFGTEVTVIARGRMLGKLEPFAAELVVAGLQEQGVRILTDTSPISVDRDPDGVHIALDEETITAEEVLVATGRSPRTDDLGLESIGLKPGGWLSTDDTMLVFDFDWLYAVGDVTRRALFTHQGKYQARAAGDVIAARATGAPVDDAPWGAHVTTADHHAVPQVVFTDPEIAAVGLTAAEADAAGLRTRVIDYDLSWLAGTSVHAVGYRGQARIVVDEGRRVIVGATFAGPDVAELVQAATIAIVGEVPIDRLWHAVPAYPTISEVWLRLLEAYGRPAAPAQHPHHIPAPGEPSIPEIEVDENIAPRPEEEAADLNRAEPDVADHTHDRR</sequence>
<organism evidence="10 11">
    <name type="scientific">Microbacterium bovistercoris</name>
    <dbReference type="NCBI Taxonomy" id="2293570"/>
    <lineage>
        <taxon>Bacteria</taxon>
        <taxon>Bacillati</taxon>
        <taxon>Actinomycetota</taxon>
        <taxon>Actinomycetes</taxon>
        <taxon>Micrococcales</taxon>
        <taxon>Microbacteriaceae</taxon>
        <taxon>Microbacterium</taxon>
    </lineage>
</organism>
<feature type="binding site" evidence="5">
    <location>
        <begin position="178"/>
        <end position="185"/>
    </location>
    <ligand>
        <name>NAD(+)</name>
        <dbReference type="ChEBI" id="CHEBI:57540"/>
    </ligand>
</feature>
<keyword evidence="2" id="KW-0285">Flavoprotein</keyword>
<dbReference type="InterPro" id="IPR023753">
    <property type="entry name" value="FAD/NAD-binding_dom"/>
</dbReference>
<evidence type="ECO:0000259" key="9">
    <source>
        <dbReference type="Pfam" id="PF07992"/>
    </source>
</evidence>
<dbReference type="InterPro" id="IPR036188">
    <property type="entry name" value="FAD/NAD-bd_sf"/>
</dbReference>
<dbReference type="PIRSF" id="PIRSF000350">
    <property type="entry name" value="Mercury_reductase_MerA"/>
    <property type="match status" value="1"/>
</dbReference>
<dbReference type="EMBL" id="QUAB01000013">
    <property type="protein sequence ID" value="REJ08079.1"/>
    <property type="molecule type" value="Genomic_DNA"/>
</dbReference>
<evidence type="ECO:0000256" key="5">
    <source>
        <dbReference type="PIRSR" id="PIRSR000350-3"/>
    </source>
</evidence>
<dbReference type="Gene3D" id="3.50.50.60">
    <property type="entry name" value="FAD/NAD(P)-binding domain"/>
    <property type="match status" value="2"/>
</dbReference>
<dbReference type="InterPro" id="IPR004099">
    <property type="entry name" value="Pyr_nucl-diS_OxRdtase_dimer"/>
</dbReference>
<reference evidence="10 11" key="1">
    <citation type="submission" date="2018-08" db="EMBL/GenBank/DDBJ databases">
        <title>Isolation, diversity and antifungal activity of Actinobacteria from cow dung.</title>
        <authorList>
            <person name="Ling L."/>
        </authorList>
    </citation>
    <scope>NUCLEOTIDE SEQUENCE [LARGE SCALE GENOMIC DNA]</scope>
    <source>
        <strain evidence="10 11">NEAU-LLE</strain>
    </source>
</reference>
<dbReference type="InterPro" id="IPR001100">
    <property type="entry name" value="Pyr_nuc-diS_OxRdtase"/>
</dbReference>
<dbReference type="GO" id="GO:0004148">
    <property type="term" value="F:dihydrolipoyl dehydrogenase (NADH) activity"/>
    <property type="evidence" value="ECO:0007669"/>
    <property type="project" value="TreeGrafter"/>
</dbReference>
<dbReference type="Gene3D" id="3.30.390.30">
    <property type="match status" value="1"/>
</dbReference>
<dbReference type="OrthoDB" id="9800167at2"/>
<feature type="binding site" evidence="5">
    <location>
        <position position="303"/>
    </location>
    <ligand>
        <name>FAD</name>
        <dbReference type="ChEBI" id="CHEBI:57692"/>
    </ligand>
</feature>
<protein>
    <submittedName>
        <fullName evidence="10">NAD(P)/FAD-dependent oxidoreductase</fullName>
    </submittedName>
</protein>
<evidence type="ECO:0000256" key="6">
    <source>
        <dbReference type="PIRSR" id="PIRSR000350-4"/>
    </source>
</evidence>
<feature type="domain" description="FAD/NAD(P)-binding" evidence="9">
    <location>
        <begin position="5"/>
        <end position="309"/>
    </location>
</feature>